<accession>A0A0R2HNM9</accession>
<dbReference type="PANTHER" id="PTHR40038">
    <property type="entry name" value="MEMBRANE-ASSOCIATED PROTEIN TCAA"/>
    <property type="match status" value="1"/>
</dbReference>
<evidence type="ECO:0000313" key="7">
    <source>
        <dbReference type="Proteomes" id="UP000076244"/>
    </source>
</evidence>
<dbReference type="GO" id="GO:0005886">
    <property type="term" value="C:plasma membrane"/>
    <property type="evidence" value="ECO:0007669"/>
    <property type="project" value="UniProtKB-SubCell"/>
</dbReference>
<dbReference type="EMBL" id="CP012275">
    <property type="protein sequence ID" value="AMV62886.1"/>
    <property type="molecule type" value="Genomic_DNA"/>
</dbReference>
<dbReference type="GeneID" id="57276572"/>
<evidence type="ECO:0000259" key="3">
    <source>
        <dbReference type="Pfam" id="PF22813"/>
    </source>
</evidence>
<dbReference type="EMBL" id="CP012288">
    <property type="protein sequence ID" value="AMV67230.1"/>
    <property type="molecule type" value="Genomic_DNA"/>
</dbReference>
<evidence type="ECO:0000256" key="1">
    <source>
        <dbReference type="SAM" id="MobiDB-lite"/>
    </source>
</evidence>
<keyword evidence="2" id="KW-0472">Membrane</keyword>
<dbReference type="Pfam" id="PF22820">
    <property type="entry name" value="TcaA_3rd_4th"/>
    <property type="match status" value="1"/>
</dbReference>
<feature type="region of interest" description="Disordered" evidence="1">
    <location>
        <begin position="38"/>
        <end position="66"/>
    </location>
</feature>
<protein>
    <recommendedName>
        <fullName evidence="9">Zinc-ribbon domain-containing protein</fullName>
    </recommendedName>
</protein>
<dbReference type="InterPro" id="IPR054530">
    <property type="entry name" value="TcaA_4th"/>
</dbReference>
<dbReference type="PANTHER" id="PTHR40038:SF1">
    <property type="entry name" value="MEMBRANE-ASSOCIATED PROTEIN TCAA"/>
    <property type="match status" value="1"/>
</dbReference>
<dbReference type="Proteomes" id="UP000076405">
    <property type="component" value="Chromosome"/>
</dbReference>
<keyword evidence="7" id="KW-1185">Reference proteome</keyword>
<name>A0A0R2HNM9_9LACO</name>
<evidence type="ECO:0000313" key="5">
    <source>
        <dbReference type="EMBL" id="AMV62886.1"/>
    </source>
</evidence>
<feature type="domain" description="TcaA second" evidence="3">
    <location>
        <begin position="118"/>
        <end position="202"/>
    </location>
</feature>
<dbReference type="OrthoDB" id="2293175at2"/>
<sequence length="498" mass="55229">MDDKKMFCPNCGAETAKSAHFCKQCGFNIADYLAKQTSEVHTQPEQSGETPTNKTNAGTDNDSVGQKYNENEEQTRAAANYQTKPQKKLPKWATILIACVVVLLIGGYMFGSDYYQKSKQLDRTISAIQGDKNVAHYFTTTDPNLKITNKNMEPFVKSMTDNKQKLSILKSQLGSISGMTTNQKFIFKLDGKAWLLFPKYQVFVKPVYPIVSTNHTDVTLSVDKKKVLNTTATKLSKKIGPLVPGLYNLKSTGTVNGHAMTNSADYEVDSNKAYDLSLKTISFDVKGYANSKIYLNDKYKGTIDSSGVYSFNNIPWSSVMKLQLRYKTGQGTISSTTKSISESDDGTEISVDFPGIMTKSDASDELDSIFSGFEAVAADGEESDATDYNGNKLSESFINGSSNSQYQDLLKMSKGYYKDDDINSVSYDPEVKSIVPSGRNSADVTYDVTFDFDDSDNERVQIYRYVATFVQNSDTDEGYQVKTITPSKLISDKKEDND</sequence>
<dbReference type="Pfam" id="PF22813">
    <property type="entry name" value="TcaA_2nd"/>
    <property type="match status" value="1"/>
</dbReference>
<proteinExistence type="predicted"/>
<evidence type="ECO:0000259" key="4">
    <source>
        <dbReference type="Pfam" id="PF22820"/>
    </source>
</evidence>
<feature type="domain" description="TcaA 4th" evidence="4">
    <location>
        <begin position="279"/>
        <end position="353"/>
    </location>
</feature>
<evidence type="ECO:0000256" key="2">
    <source>
        <dbReference type="SAM" id="Phobius"/>
    </source>
</evidence>
<dbReference type="Proteomes" id="UP000076244">
    <property type="component" value="Chromosome"/>
</dbReference>
<evidence type="ECO:0000313" key="8">
    <source>
        <dbReference type="Proteomes" id="UP000076405"/>
    </source>
</evidence>
<keyword evidence="2" id="KW-1133">Transmembrane helix</keyword>
<evidence type="ECO:0008006" key="9">
    <source>
        <dbReference type="Google" id="ProtNLM"/>
    </source>
</evidence>
<gene>
    <name evidence="5" type="ORF">ADU70_1402</name>
    <name evidence="6" type="ORF">ADU72_1297</name>
</gene>
<feature type="transmembrane region" description="Helical" evidence="2">
    <location>
        <begin position="92"/>
        <end position="111"/>
    </location>
</feature>
<dbReference type="KEGG" id="pdm:ADU72_1297"/>
<evidence type="ECO:0000313" key="6">
    <source>
        <dbReference type="EMBL" id="AMV67230.1"/>
    </source>
</evidence>
<keyword evidence="2" id="KW-0812">Transmembrane</keyword>
<reference evidence="7 8" key="1">
    <citation type="journal article" date="2016" name="PLoS ONE">
        <title>The Identification of Novel Diagnostic Marker Genes for the Detection of Beer Spoiling Pediococcus damnosus Strains Using the BlAst Diagnostic Gene findEr.</title>
        <authorList>
            <person name="Behr J."/>
            <person name="Geissler A.J."/>
            <person name="Schmid J."/>
            <person name="Zehe A."/>
            <person name="Vogel R.F."/>
        </authorList>
    </citation>
    <scope>NUCLEOTIDE SEQUENCE [LARGE SCALE GENOMIC DNA]</scope>
    <source>
        <strain evidence="5 8">TMW 2.1533</strain>
        <strain evidence="6 7">TMW 2.1535</strain>
    </source>
</reference>
<dbReference type="RefSeq" id="WP_046871862.1">
    <property type="nucleotide sequence ID" value="NZ_BAAAXI010000160.1"/>
</dbReference>
<dbReference type="InterPro" id="IPR054529">
    <property type="entry name" value="TcaA_2nd"/>
</dbReference>
<organism evidence="5 8">
    <name type="scientific">Pediococcus damnosus</name>
    <dbReference type="NCBI Taxonomy" id="51663"/>
    <lineage>
        <taxon>Bacteria</taxon>
        <taxon>Bacillati</taxon>
        <taxon>Bacillota</taxon>
        <taxon>Bacilli</taxon>
        <taxon>Lactobacillales</taxon>
        <taxon>Lactobacillaceae</taxon>
        <taxon>Pediococcus</taxon>
    </lineage>
</organism>
<dbReference type="AlphaFoldDB" id="A0A0R2HNM9"/>